<dbReference type="OrthoDB" id="9781689at2"/>
<reference evidence="5 8" key="1">
    <citation type="submission" date="2018-09" db="EMBL/GenBank/DDBJ databases">
        <title>Roseomonas sp. nov., isolated from feces of Tibetan antelopes in the Qinghai-Tibet plateau, China.</title>
        <authorList>
            <person name="Tian Z."/>
        </authorList>
    </citation>
    <scope>NUCLEOTIDE SEQUENCE [LARGE SCALE GENOMIC DNA]</scope>
    <source>
        <strain evidence="6 7">Z23</strain>
        <strain evidence="5 8">Z24</strain>
    </source>
</reference>
<dbReference type="Gene3D" id="3.40.50.720">
    <property type="entry name" value="NAD(P)-binding Rossmann-like Domain"/>
    <property type="match status" value="1"/>
</dbReference>
<dbReference type="AlphaFoldDB" id="A0A3A9JEQ8"/>
<sequence length="349" mass="37201">MEPQTQGHVVVITGASSGIGRATAMAFARQHARLVLAARRTEKLEETARACEAAGGIALVQTTDVTDEAQVEALGRAALERFGRIDLWFNNAGVGVFGRLESIPAEAWRRVIEVNVFGYMHGARVAMRQFRAQGHGTLVQNASIVGITAKPDSTAYATSKWAIRGFSEALRQEVLDQPGIHVCTVLPSVIDTPFFQHAANFSGRAVRAAPPVYTAEEVADAVLGLAERPQDEVIVGGFGKLAAAQKQMAPHLTSWMTGRLLHRGFLSDRPSGESTGALFQPAQDNMAVDGGWRAQPESGGAPLATATSIAALSVEMASIPFRMADISMTTGFRMLEAMQPAIKPGPVSR</sequence>
<dbReference type="PROSITE" id="PS00061">
    <property type="entry name" value="ADH_SHORT"/>
    <property type="match status" value="1"/>
</dbReference>
<dbReference type="InterPro" id="IPR057326">
    <property type="entry name" value="KR_dom"/>
</dbReference>
<dbReference type="EMBL" id="RFLX01000001">
    <property type="protein sequence ID" value="RMI26953.1"/>
    <property type="molecule type" value="Genomic_DNA"/>
</dbReference>
<evidence type="ECO:0000313" key="8">
    <source>
        <dbReference type="Proteomes" id="UP000278036"/>
    </source>
</evidence>
<dbReference type="SUPFAM" id="SSF51735">
    <property type="entry name" value="NAD(P)-binding Rossmann-fold domains"/>
    <property type="match status" value="1"/>
</dbReference>
<dbReference type="SMART" id="SM00822">
    <property type="entry name" value="PKS_KR"/>
    <property type="match status" value="1"/>
</dbReference>
<organism evidence="5 8">
    <name type="scientific">Teichococcus wenyumeiae</name>
    <dbReference type="NCBI Taxonomy" id="2478470"/>
    <lineage>
        <taxon>Bacteria</taxon>
        <taxon>Pseudomonadati</taxon>
        <taxon>Pseudomonadota</taxon>
        <taxon>Alphaproteobacteria</taxon>
        <taxon>Acetobacterales</taxon>
        <taxon>Roseomonadaceae</taxon>
        <taxon>Roseomonas</taxon>
    </lineage>
</organism>
<dbReference type="NCBIfam" id="NF004792">
    <property type="entry name" value="PRK06139.1"/>
    <property type="match status" value="1"/>
</dbReference>
<comment type="caution">
    <text evidence="5">The sequence shown here is derived from an EMBL/GenBank/DDBJ whole genome shotgun (WGS) entry which is preliminary data.</text>
</comment>
<evidence type="ECO:0000313" key="6">
    <source>
        <dbReference type="EMBL" id="RMI26953.1"/>
    </source>
</evidence>
<evidence type="ECO:0000313" key="7">
    <source>
        <dbReference type="Proteomes" id="UP000274097"/>
    </source>
</evidence>
<dbReference type="Proteomes" id="UP000274097">
    <property type="component" value="Unassembled WGS sequence"/>
</dbReference>
<dbReference type="PRINTS" id="PR00081">
    <property type="entry name" value="GDHRDH"/>
</dbReference>
<evidence type="ECO:0000256" key="2">
    <source>
        <dbReference type="ARBA" id="ARBA00023002"/>
    </source>
</evidence>
<feature type="domain" description="Ketoreductase" evidence="4">
    <location>
        <begin position="8"/>
        <end position="193"/>
    </location>
</feature>
<evidence type="ECO:0000259" key="4">
    <source>
        <dbReference type="SMART" id="SM00822"/>
    </source>
</evidence>
<dbReference type="Proteomes" id="UP000278036">
    <property type="component" value="Unassembled WGS sequence"/>
</dbReference>
<accession>A0A3A9JEQ8</accession>
<dbReference type="NCBIfam" id="NF005495">
    <property type="entry name" value="PRK07109.1"/>
    <property type="match status" value="1"/>
</dbReference>
<gene>
    <name evidence="5" type="ORF">D6Z83_07905</name>
    <name evidence="6" type="ORF">EBE87_00770</name>
</gene>
<dbReference type="InterPro" id="IPR020904">
    <property type="entry name" value="Sc_DH/Rdtase_CS"/>
</dbReference>
<evidence type="ECO:0000313" key="5">
    <source>
        <dbReference type="EMBL" id="RKK04740.1"/>
    </source>
</evidence>
<keyword evidence="2" id="KW-0560">Oxidoreductase</keyword>
<dbReference type="InterPro" id="IPR036291">
    <property type="entry name" value="NAD(P)-bd_dom_sf"/>
</dbReference>
<evidence type="ECO:0000256" key="1">
    <source>
        <dbReference type="ARBA" id="ARBA00006484"/>
    </source>
</evidence>
<dbReference type="PANTHER" id="PTHR44196:SF1">
    <property type="entry name" value="DEHYDROGENASE_REDUCTASE SDR FAMILY MEMBER 7B"/>
    <property type="match status" value="1"/>
</dbReference>
<proteinExistence type="inferred from homology"/>
<dbReference type="Pfam" id="PF00106">
    <property type="entry name" value="adh_short"/>
    <property type="match status" value="1"/>
</dbReference>
<dbReference type="RefSeq" id="WP_120637786.1">
    <property type="nucleotide sequence ID" value="NZ_RAQU01000034.1"/>
</dbReference>
<evidence type="ECO:0000256" key="3">
    <source>
        <dbReference type="RuleBase" id="RU000363"/>
    </source>
</evidence>
<name>A0A3A9JEQ8_9PROT</name>
<keyword evidence="7" id="KW-1185">Reference proteome</keyword>
<dbReference type="PANTHER" id="PTHR44196">
    <property type="entry name" value="DEHYDROGENASE/REDUCTASE SDR FAMILY MEMBER 7B"/>
    <property type="match status" value="1"/>
</dbReference>
<comment type="similarity">
    <text evidence="1 3">Belongs to the short-chain dehydrogenases/reductases (SDR) family.</text>
</comment>
<protein>
    <submittedName>
        <fullName evidence="5">SDR family oxidoreductase</fullName>
    </submittedName>
</protein>
<dbReference type="EMBL" id="RAQU01000034">
    <property type="protein sequence ID" value="RKK04740.1"/>
    <property type="molecule type" value="Genomic_DNA"/>
</dbReference>
<dbReference type="GO" id="GO:0016020">
    <property type="term" value="C:membrane"/>
    <property type="evidence" value="ECO:0007669"/>
    <property type="project" value="TreeGrafter"/>
</dbReference>
<dbReference type="InParanoid" id="A0A3A9JEQ8"/>
<dbReference type="InterPro" id="IPR002347">
    <property type="entry name" value="SDR_fam"/>
</dbReference>
<dbReference type="PRINTS" id="PR00080">
    <property type="entry name" value="SDRFAMILY"/>
</dbReference>
<dbReference type="GO" id="GO:0016491">
    <property type="term" value="F:oxidoreductase activity"/>
    <property type="evidence" value="ECO:0007669"/>
    <property type="project" value="UniProtKB-KW"/>
</dbReference>